<evidence type="ECO:0000313" key="2">
    <source>
        <dbReference type="Proteomes" id="UP000001362"/>
    </source>
</evidence>
<dbReference type="STRING" id="243159.AFE_1702"/>
<organism evidence="1 2">
    <name type="scientific">Acidithiobacillus ferrooxidans (strain ATCC 23270 / DSM 14882 / CIP 104768 / NCIMB 8455)</name>
    <name type="common">Ferrobacillus ferrooxidans (strain ATCC 23270)</name>
    <dbReference type="NCBI Taxonomy" id="243159"/>
    <lineage>
        <taxon>Bacteria</taxon>
        <taxon>Pseudomonadati</taxon>
        <taxon>Pseudomonadota</taxon>
        <taxon>Acidithiobacillia</taxon>
        <taxon>Acidithiobacillales</taxon>
        <taxon>Acidithiobacillaceae</taxon>
        <taxon>Acidithiobacillus</taxon>
    </lineage>
</organism>
<accession>B7JB39</accession>
<dbReference type="PaxDb" id="243159-AFE_1702"/>
<dbReference type="AlphaFoldDB" id="B7JB39"/>
<dbReference type="KEGG" id="afr:AFE_1702"/>
<reference evidence="1 2" key="1">
    <citation type="journal article" date="2008" name="BMC Genomics">
        <title>Acidithiobacillus ferrooxidans metabolism: from genome sequence to industrial applications.</title>
        <authorList>
            <person name="Valdes J."/>
            <person name="Pedroso I."/>
            <person name="Quatrini R."/>
            <person name="Dodson R.J."/>
            <person name="Tettelin H."/>
            <person name="Blake R.II."/>
            <person name="Eisen J.A."/>
            <person name="Holmes D.S."/>
        </authorList>
    </citation>
    <scope>NUCLEOTIDE SEQUENCE [LARGE SCALE GENOMIC DNA]</scope>
    <source>
        <strain evidence="2">ATCC 23270 / DSM 14882 / CIP 104768 / NCIMB 8455</strain>
    </source>
</reference>
<dbReference type="HOGENOM" id="CLU_2893578_0_0_6"/>
<dbReference type="Proteomes" id="UP000001362">
    <property type="component" value="Chromosome"/>
</dbReference>
<name>B7JB39_ACIF2</name>
<keyword evidence="2" id="KW-1185">Reference proteome</keyword>
<sequence length="62" mass="7009">MTYSSAFLSSMNMERPEEFINEYSGADPDLVFLYQTEFALLPRWIGIMSDGWPGFAGFSACL</sequence>
<gene>
    <name evidence="1" type="ordered locus">AFE_1702</name>
</gene>
<protein>
    <submittedName>
        <fullName evidence="1">Uncharacterized protein</fullName>
    </submittedName>
</protein>
<proteinExistence type="predicted"/>
<dbReference type="EMBL" id="CP001219">
    <property type="protein sequence ID" value="ACK79546.1"/>
    <property type="molecule type" value="Genomic_DNA"/>
</dbReference>
<evidence type="ECO:0000313" key="1">
    <source>
        <dbReference type="EMBL" id="ACK79546.1"/>
    </source>
</evidence>